<evidence type="ECO:0000313" key="1">
    <source>
        <dbReference type="EMBL" id="RML23133.1"/>
    </source>
</evidence>
<gene>
    <name evidence="1" type="ORF">ALQ98_00465</name>
</gene>
<accession>A0AB74A0K3</accession>
<protein>
    <submittedName>
        <fullName evidence="1">Uncharacterized protein</fullName>
    </submittedName>
</protein>
<organism evidence="1 2">
    <name type="scientific">Pseudomonas syringae pv. lapsa</name>
    <dbReference type="NCBI Taxonomy" id="199201"/>
    <lineage>
        <taxon>Bacteria</taxon>
        <taxon>Pseudomonadati</taxon>
        <taxon>Pseudomonadota</taxon>
        <taxon>Gammaproteobacteria</taxon>
        <taxon>Pseudomonadales</taxon>
        <taxon>Pseudomonadaceae</taxon>
        <taxon>Pseudomonas</taxon>
        <taxon>Pseudomonas syringae</taxon>
    </lineage>
</organism>
<comment type="caution">
    <text evidence="1">The sequence shown here is derived from an EMBL/GenBank/DDBJ whole genome shotgun (WGS) entry which is preliminary data.</text>
</comment>
<proteinExistence type="predicted"/>
<dbReference type="AlphaFoldDB" id="A0AB74A0K3"/>
<evidence type="ECO:0000313" key="2">
    <source>
        <dbReference type="Proteomes" id="UP000267978"/>
    </source>
</evidence>
<sequence length="79" mass="8760">MRHRCRRLPIFATFKHGSTSAARYKKLGITVVLVSKFCLGTKIFGTSARQPLQHDEVDLITARALDAVIHLINTANGAR</sequence>
<dbReference type="EMBL" id="RBNO01000097">
    <property type="protein sequence ID" value="RML23133.1"/>
    <property type="molecule type" value="Genomic_DNA"/>
</dbReference>
<name>A0AB74A0K3_PSESX</name>
<dbReference type="Proteomes" id="UP000267978">
    <property type="component" value="Unassembled WGS sequence"/>
</dbReference>
<reference evidence="1 2" key="1">
    <citation type="submission" date="2018-08" db="EMBL/GenBank/DDBJ databases">
        <title>Recombination of ecologically and evolutionarily significant loci maintains genetic cohesion in the Pseudomonas syringae species complex.</title>
        <authorList>
            <person name="Dillon M."/>
            <person name="Thakur S."/>
            <person name="Almeida R.N.D."/>
            <person name="Weir B.S."/>
            <person name="Guttman D.S."/>
        </authorList>
    </citation>
    <scope>NUCLEOTIDE SEQUENCE [LARGE SCALE GENOMIC DNA]</scope>
    <source>
        <strain evidence="1 2">ICMP 3946</strain>
    </source>
</reference>